<comment type="caution">
    <text evidence="2">The sequence shown here is derived from an EMBL/GenBank/DDBJ whole genome shotgun (WGS) entry which is preliminary data.</text>
</comment>
<protein>
    <recommendedName>
        <fullName evidence="4">Integrating conjugative element protein</fullName>
    </recommendedName>
</protein>
<name>A0ABX1PR20_9RHOO</name>
<keyword evidence="1" id="KW-0472">Membrane</keyword>
<feature type="transmembrane region" description="Helical" evidence="1">
    <location>
        <begin position="60"/>
        <end position="77"/>
    </location>
</feature>
<feature type="transmembrane region" description="Helical" evidence="1">
    <location>
        <begin position="22"/>
        <end position="39"/>
    </location>
</feature>
<reference evidence="2" key="1">
    <citation type="submission" date="2019-12" db="EMBL/GenBank/DDBJ databases">
        <title>Comparative genomics gives insights into the taxonomy of the Azoarcus-Aromatoleum group and reveals separate origins of nif in the plant-associated Azoarcus and non-plant-associated Aromatoleum sub-groups.</title>
        <authorList>
            <person name="Lafos M."/>
            <person name="Maluk M."/>
            <person name="Batista M."/>
            <person name="Junghare M."/>
            <person name="Carmona M."/>
            <person name="Faoro H."/>
            <person name="Cruz L.M."/>
            <person name="Battistoni F."/>
            <person name="De Souza E."/>
            <person name="Pedrosa F."/>
            <person name="Chen W.-M."/>
            <person name="Poole P.S."/>
            <person name="Dixon R.A."/>
            <person name="James E.K."/>
        </authorList>
    </citation>
    <scope>NUCLEOTIDE SEQUENCE</scope>
    <source>
        <strain evidence="2">LuFRes1</strain>
    </source>
</reference>
<evidence type="ECO:0000313" key="3">
    <source>
        <dbReference type="Proteomes" id="UP000615989"/>
    </source>
</evidence>
<organism evidence="2 3">
    <name type="scientific">Aromatoleum anaerobium</name>
    <dbReference type="NCBI Taxonomy" id="182180"/>
    <lineage>
        <taxon>Bacteria</taxon>
        <taxon>Pseudomonadati</taxon>
        <taxon>Pseudomonadota</taxon>
        <taxon>Betaproteobacteria</taxon>
        <taxon>Rhodocyclales</taxon>
        <taxon>Rhodocyclaceae</taxon>
        <taxon>Aromatoleum</taxon>
    </lineage>
</organism>
<keyword evidence="1" id="KW-0812">Transmembrane</keyword>
<proteinExistence type="predicted"/>
<dbReference type="Proteomes" id="UP000615989">
    <property type="component" value="Unassembled WGS sequence"/>
</dbReference>
<evidence type="ECO:0008006" key="4">
    <source>
        <dbReference type="Google" id="ProtNLM"/>
    </source>
</evidence>
<sequence length="78" mass="8449">MSLSSEQAAAFAQAAGLSAGDIAEVLALLVGAVVVLWAADMVRRLGMEAIDNPKRLPQMTFYKLRVLIIVLLLIYFLT</sequence>
<gene>
    <name evidence="2" type="ORF">GO606_20645</name>
</gene>
<evidence type="ECO:0000256" key="1">
    <source>
        <dbReference type="SAM" id="Phobius"/>
    </source>
</evidence>
<keyword evidence="1" id="KW-1133">Transmembrane helix</keyword>
<evidence type="ECO:0000313" key="2">
    <source>
        <dbReference type="EMBL" id="NMG27060.1"/>
    </source>
</evidence>
<dbReference type="EMBL" id="WTVG01000127">
    <property type="protein sequence ID" value="NMG27060.1"/>
    <property type="molecule type" value="Genomic_DNA"/>
</dbReference>
<dbReference type="RefSeq" id="WP_169120676.1">
    <property type="nucleotide sequence ID" value="NZ_WTVG02000040.1"/>
</dbReference>
<accession>A0ABX1PR20</accession>
<keyword evidence="3" id="KW-1185">Reference proteome</keyword>